<dbReference type="InterPro" id="IPR000717">
    <property type="entry name" value="PCI_dom"/>
</dbReference>
<dbReference type="Proteomes" id="UP000541444">
    <property type="component" value="Unassembled WGS sequence"/>
</dbReference>
<name>A0A7J7LJ32_9MAGN</name>
<dbReference type="OrthoDB" id="21502at2759"/>
<dbReference type="PANTHER" id="PTHR12436:SF17">
    <property type="entry name" value="SAC3 FAMILY PROTEIN B"/>
    <property type="match status" value="1"/>
</dbReference>
<proteinExistence type="predicted"/>
<dbReference type="PANTHER" id="PTHR12436">
    <property type="entry name" value="80 KDA MCM3-ASSOCIATED PROTEIN"/>
    <property type="match status" value="1"/>
</dbReference>
<dbReference type="InterPro" id="IPR005062">
    <property type="entry name" value="SAC3/GANP/THP3_conserved"/>
</dbReference>
<feature type="region of interest" description="Disordered" evidence="1">
    <location>
        <begin position="1"/>
        <end position="40"/>
    </location>
</feature>
<feature type="compositionally biased region" description="Basic and acidic residues" evidence="1">
    <location>
        <begin position="1500"/>
        <end position="1511"/>
    </location>
</feature>
<organism evidence="3 4">
    <name type="scientific">Kingdonia uniflora</name>
    <dbReference type="NCBI Taxonomy" id="39325"/>
    <lineage>
        <taxon>Eukaryota</taxon>
        <taxon>Viridiplantae</taxon>
        <taxon>Streptophyta</taxon>
        <taxon>Embryophyta</taxon>
        <taxon>Tracheophyta</taxon>
        <taxon>Spermatophyta</taxon>
        <taxon>Magnoliopsida</taxon>
        <taxon>Ranunculales</taxon>
        <taxon>Circaeasteraceae</taxon>
        <taxon>Kingdonia</taxon>
    </lineage>
</organism>
<feature type="region of interest" description="Disordered" evidence="1">
    <location>
        <begin position="1493"/>
        <end position="1513"/>
    </location>
</feature>
<dbReference type="GO" id="GO:0005737">
    <property type="term" value="C:cytoplasm"/>
    <property type="evidence" value="ECO:0007669"/>
    <property type="project" value="TreeGrafter"/>
</dbReference>
<sequence length="1560" mass="176781">MEGFGGFGKSSGPSVPPPKGQTLFGNNPTPSSPSPITPFINQSQSQRLENGNEILFNNSDSEVVRKAHSSPLVGRNFPTHEPPGEAQRLLSKPSSNFQLLKNTRSQPVVYDDEYLWTPINSHHPQGDVDRSSVSPPTLGKPSSLIRNNASQIHQRSSQFSKEVDANRVRTKVLTSQAAKRDRSPPLPFTGGTFPQDENERWEMQAKAKRLARFSTELNQLVQSNDDIPKNKSSGNKHGLELMEKRNYSMKQPVAGAGDLMLSDNEGLEACNVITGLCPYMCPGHAKDRSWHAERRICHTGLGTTPPITVMASAETVTSMRAKLAEIGGVADNTQEHQYQQRRHLMCHPDYKGHLHLPMEHGTEDRVLSRDSGHPETVLRVIAGIGTSLIRGDTRTESEREERKRKGDLDKYERLDGDRNQTSISLAVKKYNRTAEREADLIRPMPVLQKTVEYLLALLDEPYDDRFLGMYNFLWDRMRAIRMDLRMQHIFNKDAIAMLEQMIRLHIIAMHELCEYTKGEGFSEGFDAHLNIEQMNKTSVELFQMYDDHRKKGSVIPSEKEFRGYYALLKLDKHPGYKVEPAELSLDLAKMAPEIRQTPEILFARDVARACRTSNFIAFFRLARKATYLQACLMHAHFSKLRAQALASLHSGLQNNQGIPVAQVTQWLGMEEDDIYSLLEYHGFVVKEFEEFFMVKDGSFLSSDKDYPTRCSQFVHLKKSRSIFEDVSFSHQLVLPAKEAKQVASDATIKVTPQTTRSAKRKTLANMADIDMFVFEEDLSATSVDGSLSQTMLEIPSKIEQKIENNRPLTETFFPSIPHSPQSIPCKIKRVSKQPRESHFETPQNDYLDWNLSSNLKGIPMHVTMSGKATEIKKSDGSYTESLAQMPELHITTKPHKIDEVLAGHQRVEVSKEAVISHQEVECVEDLTVQQKREATTAKLRLVLRIWKRLSSKQRMLREKRQLATKVALSLLSLGPPIRQVKAQRSSGSKLNIDLVVSERCERYIRSWSRLNVSEVVANILCERNPDANYLCWKLVVCSEINRTRGVLVQGEQSKHLVGPWLRYKLMGTLKENDEELAVSSPSLSIWKKWDTARYGIPSTCCLSVIMEMEMDKLNETVCGASAVLFLVSETISWDLQKNQLHKIVMSLPSGSCLPLLILSGKSKEDTVNPSLTVMNNLALHYLDKTRISNFRVTFLLESRPPEHIEGFFCNDLLLEGLQWLASQSPVQPILQCVKIHELVMDHLNSSLEVLETMDVYSVGPNHCISAFNEALDQSAAEVVKLGYSNPGSWPCPEINMLEKFSYERGVMESFLPSVGWSSSRTLKPIISAIQVCKLPSFPSNLSWWSHGLRMGEEIKNQISELERSLVWYLCDHSKIMDWAFAITEASVMLQKDAQLELQGSKYHIVPRWVAIFRRVFNWRLMNLTGGNLSEAYVLKSRSKRYRGRQFDTGATSSTQPSLNEMVEACCSQNLSGWEPMEPEAEVVQCIDARIESESTEDDDNFRQDGENRETDNAYGTSYVSSEVAFVTTTKRKQEADRLTQLLEHCSMLQDNIDDKLSIYF</sequence>
<feature type="region of interest" description="Disordered" evidence="1">
    <location>
        <begin position="173"/>
        <end position="198"/>
    </location>
</feature>
<dbReference type="GO" id="GO:0006406">
    <property type="term" value="P:mRNA export from nucleus"/>
    <property type="evidence" value="ECO:0007669"/>
    <property type="project" value="TreeGrafter"/>
</dbReference>
<accession>A0A7J7LJ32</accession>
<dbReference type="InterPro" id="IPR045107">
    <property type="entry name" value="SAC3/GANP/THP3"/>
</dbReference>
<evidence type="ECO:0000313" key="4">
    <source>
        <dbReference type="Proteomes" id="UP000541444"/>
    </source>
</evidence>
<feature type="region of interest" description="Disordered" evidence="1">
    <location>
        <begin position="59"/>
        <end position="88"/>
    </location>
</feature>
<feature type="region of interest" description="Disordered" evidence="1">
    <location>
        <begin position="391"/>
        <end position="413"/>
    </location>
</feature>
<dbReference type="GO" id="GO:0070390">
    <property type="term" value="C:transcription export complex 2"/>
    <property type="evidence" value="ECO:0007669"/>
    <property type="project" value="TreeGrafter"/>
</dbReference>
<gene>
    <name evidence="3" type="ORF">GIB67_039516</name>
</gene>
<dbReference type="PROSITE" id="PS50250">
    <property type="entry name" value="PCI"/>
    <property type="match status" value="1"/>
</dbReference>
<protein>
    <recommendedName>
        <fullName evidence="2">PCI domain-containing protein</fullName>
    </recommendedName>
</protein>
<evidence type="ECO:0000259" key="2">
    <source>
        <dbReference type="PROSITE" id="PS50250"/>
    </source>
</evidence>
<comment type="caution">
    <text evidence="3">The sequence shown here is derived from an EMBL/GenBank/DDBJ whole genome shotgun (WGS) entry which is preliminary data.</text>
</comment>
<evidence type="ECO:0000256" key="1">
    <source>
        <dbReference type="SAM" id="MobiDB-lite"/>
    </source>
</evidence>
<dbReference type="Pfam" id="PF03399">
    <property type="entry name" value="SAC3_GANP"/>
    <property type="match status" value="1"/>
</dbReference>
<dbReference type="Gene3D" id="1.25.40.990">
    <property type="match status" value="1"/>
</dbReference>
<dbReference type="FunFam" id="1.25.40.990:FF:000004">
    <property type="entry name" value="Putative peptidase C48 domain family protein"/>
    <property type="match status" value="1"/>
</dbReference>
<feature type="domain" description="PCI" evidence="2">
    <location>
        <begin position="530"/>
        <end position="718"/>
    </location>
</feature>
<reference evidence="3 4" key="1">
    <citation type="journal article" date="2020" name="IScience">
        <title>Genome Sequencing of the Endangered Kingdonia uniflora (Circaeasteraceae, Ranunculales) Reveals Potential Mechanisms of Evolutionary Specialization.</title>
        <authorList>
            <person name="Sun Y."/>
            <person name="Deng T."/>
            <person name="Zhang A."/>
            <person name="Moore M.J."/>
            <person name="Landis J.B."/>
            <person name="Lin N."/>
            <person name="Zhang H."/>
            <person name="Zhang X."/>
            <person name="Huang J."/>
            <person name="Zhang X."/>
            <person name="Sun H."/>
            <person name="Wang H."/>
        </authorList>
    </citation>
    <scope>NUCLEOTIDE SEQUENCE [LARGE SCALE GENOMIC DNA]</scope>
    <source>
        <strain evidence="3">TB1705</strain>
        <tissue evidence="3">Leaf</tissue>
    </source>
</reference>
<dbReference type="EMBL" id="JACGCM010002254">
    <property type="protein sequence ID" value="KAF6142552.1"/>
    <property type="molecule type" value="Genomic_DNA"/>
</dbReference>
<evidence type="ECO:0000313" key="3">
    <source>
        <dbReference type="EMBL" id="KAF6142552.1"/>
    </source>
</evidence>
<keyword evidence="4" id="KW-1185">Reference proteome</keyword>
<feature type="region of interest" description="Disordered" evidence="1">
    <location>
        <begin position="121"/>
        <end position="143"/>
    </location>
</feature>